<dbReference type="AlphaFoldDB" id="H1Z3G9"/>
<sequence length="32" mass="3897">MKEHNKTITPLFFHHICIDEINGVYTYEFNKN</sequence>
<dbReference type="InParanoid" id="H1Z3G9"/>
<proteinExistence type="predicted"/>
<accession>H1Z3G9</accession>
<gene>
    <name evidence="1" type="ORF">Metlim_0639</name>
</gene>
<dbReference type="HOGENOM" id="CLU_3387473_0_0_2"/>
<protein>
    <submittedName>
        <fullName evidence="1">Uncharacterized protein</fullName>
    </submittedName>
</protein>
<dbReference type="Proteomes" id="UP000005741">
    <property type="component" value="Chromosome"/>
</dbReference>
<evidence type="ECO:0000313" key="1">
    <source>
        <dbReference type="EMBL" id="EHQ34764.1"/>
    </source>
</evidence>
<keyword evidence="2" id="KW-1185">Reference proteome</keyword>
<evidence type="ECO:0000313" key="2">
    <source>
        <dbReference type="Proteomes" id="UP000005741"/>
    </source>
</evidence>
<reference evidence="1 2" key="1">
    <citation type="submission" date="2011-10" db="EMBL/GenBank/DDBJ databases">
        <title>The Improved High-Quality Draft genome of Methanoplanus limicola DSM 2279.</title>
        <authorList>
            <consortium name="US DOE Joint Genome Institute (JGI-PGF)"/>
            <person name="Lucas S."/>
            <person name="Copeland A."/>
            <person name="Lapidus A."/>
            <person name="Glavina del Rio T."/>
            <person name="Dalin E."/>
            <person name="Tice H."/>
            <person name="Bruce D."/>
            <person name="Goodwin L."/>
            <person name="Pitluck S."/>
            <person name="Peters L."/>
            <person name="Mikhailova N."/>
            <person name="Lu M."/>
            <person name="Kyrpides N."/>
            <person name="Mavromatis K."/>
            <person name="Ivanova N."/>
            <person name="Markowitz V."/>
            <person name="Cheng J.-F."/>
            <person name="Hugenholtz P."/>
            <person name="Woyke T."/>
            <person name="Wu D."/>
            <person name="Wirth R."/>
            <person name="Brambilla E.-M."/>
            <person name="Klenk H.-P."/>
            <person name="Eisen J.A."/>
        </authorList>
    </citation>
    <scope>NUCLEOTIDE SEQUENCE [LARGE SCALE GENOMIC DNA]</scope>
    <source>
        <strain evidence="1 2">DSM 2279</strain>
    </source>
</reference>
<name>H1Z3G9_9EURY</name>
<dbReference type="EMBL" id="CM001436">
    <property type="protein sequence ID" value="EHQ34764.1"/>
    <property type="molecule type" value="Genomic_DNA"/>
</dbReference>
<organism evidence="1 2">
    <name type="scientific">Methanoplanus limicola DSM 2279</name>
    <dbReference type="NCBI Taxonomy" id="937775"/>
    <lineage>
        <taxon>Archaea</taxon>
        <taxon>Methanobacteriati</taxon>
        <taxon>Methanobacteriota</taxon>
        <taxon>Stenosarchaea group</taxon>
        <taxon>Methanomicrobia</taxon>
        <taxon>Methanomicrobiales</taxon>
        <taxon>Methanomicrobiaceae</taxon>
        <taxon>Methanoplanus</taxon>
    </lineage>
</organism>